<evidence type="ECO:0000256" key="3">
    <source>
        <dbReference type="ARBA" id="ARBA00022692"/>
    </source>
</evidence>
<dbReference type="PANTHER" id="PTHR43478">
    <property type="entry name" value="NA+/H+ ANTIPORTER-RELATED"/>
    <property type="match status" value="1"/>
</dbReference>
<reference evidence="9 10" key="1">
    <citation type="submission" date="2017-02" db="EMBL/GenBank/DDBJ databases">
        <authorList>
            <person name="Peterson S.W."/>
        </authorList>
    </citation>
    <scope>NUCLEOTIDE SEQUENCE [LARGE SCALE GENOMIC DNA]</scope>
    <source>
        <strain evidence="9 10">DSM 18034</strain>
    </source>
</reference>
<feature type="transmembrane region" description="Helical" evidence="6">
    <location>
        <begin position="363"/>
        <end position="385"/>
    </location>
</feature>
<proteinExistence type="predicted"/>
<organism evidence="9 10">
    <name type="scientific">Desulfobaculum bizertense DSM 18034</name>
    <dbReference type="NCBI Taxonomy" id="1121442"/>
    <lineage>
        <taxon>Bacteria</taxon>
        <taxon>Pseudomonadati</taxon>
        <taxon>Thermodesulfobacteriota</taxon>
        <taxon>Desulfovibrionia</taxon>
        <taxon>Desulfovibrionales</taxon>
        <taxon>Desulfovibrionaceae</taxon>
        <taxon>Desulfobaculum</taxon>
    </lineage>
</organism>
<comment type="subcellular location">
    <subcellularLocation>
        <location evidence="1">Cell membrane</location>
        <topology evidence="1">Multi-pass membrane protein</topology>
    </subcellularLocation>
</comment>
<feature type="transmembrane region" description="Helical" evidence="6">
    <location>
        <begin position="67"/>
        <end position="88"/>
    </location>
</feature>
<evidence type="ECO:0000256" key="4">
    <source>
        <dbReference type="ARBA" id="ARBA00022989"/>
    </source>
</evidence>
<dbReference type="EMBL" id="FUYA01000001">
    <property type="protein sequence ID" value="SKA63117.1"/>
    <property type="molecule type" value="Genomic_DNA"/>
</dbReference>
<evidence type="ECO:0000256" key="6">
    <source>
        <dbReference type="SAM" id="Phobius"/>
    </source>
</evidence>
<keyword evidence="10" id="KW-1185">Reference proteome</keyword>
<dbReference type="InterPro" id="IPR018461">
    <property type="entry name" value="Na/H_Antiport_NhaC-like_C"/>
</dbReference>
<dbReference type="AlphaFoldDB" id="A0A1T4VDW5"/>
<feature type="transmembrane region" description="Helical" evidence="6">
    <location>
        <begin position="189"/>
        <end position="212"/>
    </location>
</feature>
<keyword evidence="5 6" id="KW-0472">Membrane</keyword>
<evidence type="ECO:0000313" key="9">
    <source>
        <dbReference type="EMBL" id="SKA63117.1"/>
    </source>
</evidence>
<evidence type="ECO:0000256" key="1">
    <source>
        <dbReference type="ARBA" id="ARBA00004651"/>
    </source>
</evidence>
<dbReference type="GO" id="GO:0005886">
    <property type="term" value="C:plasma membrane"/>
    <property type="evidence" value="ECO:0007669"/>
    <property type="project" value="UniProtKB-SubCell"/>
</dbReference>
<feature type="signal peptide" evidence="7">
    <location>
        <begin position="1"/>
        <end position="29"/>
    </location>
</feature>
<name>A0A1T4VDW5_9BACT</name>
<evidence type="ECO:0000256" key="7">
    <source>
        <dbReference type="SAM" id="SignalP"/>
    </source>
</evidence>
<gene>
    <name evidence="9" type="ORF">SAMN02745702_00081</name>
</gene>
<protein>
    <submittedName>
        <fullName evidence="9">Transporter, NhaC family (TC 2.A.35)</fullName>
    </submittedName>
</protein>
<feature type="transmembrane region" description="Helical" evidence="6">
    <location>
        <begin position="438"/>
        <end position="459"/>
    </location>
</feature>
<dbReference type="OrthoDB" id="9762978at2"/>
<evidence type="ECO:0000256" key="2">
    <source>
        <dbReference type="ARBA" id="ARBA00022475"/>
    </source>
</evidence>
<dbReference type="Pfam" id="PF03553">
    <property type="entry name" value="Na_H_antiporter"/>
    <property type="match status" value="1"/>
</dbReference>
<keyword evidence="2" id="KW-1003">Cell membrane</keyword>
<dbReference type="STRING" id="1121442.SAMN02745702_00081"/>
<keyword evidence="7" id="KW-0732">Signal</keyword>
<feature type="chain" id="PRO_5012978887" evidence="7">
    <location>
        <begin position="30"/>
        <end position="574"/>
    </location>
</feature>
<feature type="transmembrane region" description="Helical" evidence="6">
    <location>
        <begin position="397"/>
        <end position="418"/>
    </location>
</feature>
<accession>A0A1T4VDW5</accession>
<sequence length="574" mass="61321">MRQRFLTRTLSGLGVALPMLLLFAANAFAADASLGPANAKYYGMLTLLPPLIAIVLAFITKNVIFSLFLGVFTGCFMLEGKGFAIYDGFVNGFLRFSGEILNSLADPWNAGIVLQCLAIGGMIAVVSKMGGAKAIAEALAKKANSPRSSQFVTWVMGILIFFDDYANSLTVGPIMRPVTDRMKVSREKLAFLIDATAAPIAGIALISTWVAYEIGLIRDGFQSVGITTNAYGAFVETIPYRFYNIFILIFILGTVWMLREFGPMHKAEHRARTTGKVIDDSAKPMVADEATGLEPHPGVKASIWYAIIPIGTLIGAAFLGFYFNGYNAIMAGSDKALIEQVTNHPLAFYTIQSCFGGSDASVVLFQSALLAGIVAILIGLARGIFKLEEAVSIWVQGVKSLNITAVILLLAWSLSGVIKELGTATYLVQILSDSIPPFLLSSIIFILGSFISFATGTSYGTMGIMMPLAIPLAFAINPDHAYVIMNVGAVLTGAIFGDHCSPISDTTILSSMGSACDHLDHVRTQLIYALSVAAVTIFFGYIPAGLGLPVMIVLPLGIVATLLMIRIFGKKLPA</sequence>
<evidence type="ECO:0000259" key="8">
    <source>
        <dbReference type="Pfam" id="PF03553"/>
    </source>
</evidence>
<dbReference type="PANTHER" id="PTHR43478:SF1">
    <property type="entry name" value="NA+_H+ ANTIPORTER NHAC-LIKE C-TERMINAL DOMAIN-CONTAINING PROTEIN"/>
    <property type="match status" value="1"/>
</dbReference>
<dbReference type="RefSeq" id="WP_078683412.1">
    <property type="nucleotide sequence ID" value="NZ_FUYA01000001.1"/>
</dbReference>
<feature type="transmembrane region" description="Helical" evidence="6">
    <location>
        <begin position="550"/>
        <end position="569"/>
    </location>
</feature>
<feature type="transmembrane region" description="Helical" evidence="6">
    <location>
        <begin position="39"/>
        <end position="60"/>
    </location>
</feature>
<feature type="transmembrane region" description="Helical" evidence="6">
    <location>
        <begin position="303"/>
        <end position="323"/>
    </location>
</feature>
<feature type="transmembrane region" description="Helical" evidence="6">
    <location>
        <begin position="240"/>
        <end position="258"/>
    </location>
</feature>
<dbReference type="Proteomes" id="UP000189733">
    <property type="component" value="Unassembled WGS sequence"/>
</dbReference>
<feature type="transmembrane region" description="Helical" evidence="6">
    <location>
        <begin position="526"/>
        <end position="544"/>
    </location>
</feature>
<evidence type="ECO:0000313" key="10">
    <source>
        <dbReference type="Proteomes" id="UP000189733"/>
    </source>
</evidence>
<keyword evidence="3 6" id="KW-0812">Transmembrane</keyword>
<feature type="transmembrane region" description="Helical" evidence="6">
    <location>
        <begin position="108"/>
        <end position="126"/>
    </location>
</feature>
<evidence type="ECO:0000256" key="5">
    <source>
        <dbReference type="ARBA" id="ARBA00023136"/>
    </source>
</evidence>
<keyword evidence="4 6" id="KW-1133">Transmembrane helix</keyword>
<feature type="domain" description="Na+/H+ antiporter NhaC-like C-terminal" evidence="8">
    <location>
        <begin position="202"/>
        <end position="541"/>
    </location>
</feature>